<reference evidence="1" key="1">
    <citation type="submission" date="2014-09" db="EMBL/GenBank/DDBJ databases">
        <authorList>
            <person name="Magalhaes I.L.F."/>
            <person name="Oliveira U."/>
            <person name="Santos F.R."/>
            <person name="Vidigal T.H.D.A."/>
            <person name="Brescovit A.D."/>
            <person name="Santos A.J."/>
        </authorList>
    </citation>
    <scope>NUCLEOTIDE SEQUENCE</scope>
    <source>
        <tissue evidence="1">Shoot tissue taken approximately 20 cm above the soil surface</tissue>
    </source>
</reference>
<sequence>MDSIKWGGWMGYC</sequence>
<proteinExistence type="predicted"/>
<accession>A0A0A8Z4V6</accession>
<name>A0A0A8Z4V6_ARUDO</name>
<dbReference type="EMBL" id="GBRH01263466">
    <property type="protein sequence ID" value="JAD34429.1"/>
    <property type="molecule type" value="Transcribed_RNA"/>
</dbReference>
<organism evidence="1">
    <name type="scientific">Arundo donax</name>
    <name type="common">Giant reed</name>
    <name type="synonym">Donax arundinaceus</name>
    <dbReference type="NCBI Taxonomy" id="35708"/>
    <lineage>
        <taxon>Eukaryota</taxon>
        <taxon>Viridiplantae</taxon>
        <taxon>Streptophyta</taxon>
        <taxon>Embryophyta</taxon>
        <taxon>Tracheophyta</taxon>
        <taxon>Spermatophyta</taxon>
        <taxon>Magnoliopsida</taxon>
        <taxon>Liliopsida</taxon>
        <taxon>Poales</taxon>
        <taxon>Poaceae</taxon>
        <taxon>PACMAD clade</taxon>
        <taxon>Arundinoideae</taxon>
        <taxon>Arundineae</taxon>
        <taxon>Arundo</taxon>
    </lineage>
</organism>
<evidence type="ECO:0000313" key="1">
    <source>
        <dbReference type="EMBL" id="JAD34429.1"/>
    </source>
</evidence>
<reference evidence="1" key="2">
    <citation type="journal article" date="2015" name="Data Brief">
        <title>Shoot transcriptome of the giant reed, Arundo donax.</title>
        <authorList>
            <person name="Barrero R.A."/>
            <person name="Guerrero F.D."/>
            <person name="Moolhuijzen P."/>
            <person name="Goolsby J.A."/>
            <person name="Tidwell J."/>
            <person name="Bellgard S.E."/>
            <person name="Bellgard M.I."/>
        </authorList>
    </citation>
    <scope>NUCLEOTIDE SEQUENCE</scope>
    <source>
        <tissue evidence="1">Shoot tissue taken approximately 20 cm above the soil surface</tissue>
    </source>
</reference>
<protein>
    <submittedName>
        <fullName evidence="1">Uncharacterized protein</fullName>
    </submittedName>
</protein>